<reference evidence="1" key="2">
    <citation type="submission" date="2023-04" db="EMBL/GenBank/DDBJ databases">
        <authorList>
            <person name="Bu L."/>
            <person name="Lu L."/>
            <person name="Laidemitt M.R."/>
            <person name="Zhang S.M."/>
            <person name="Mutuku M."/>
            <person name="Mkoji G."/>
            <person name="Steinauer M."/>
            <person name="Loker E.S."/>
        </authorList>
    </citation>
    <scope>NUCLEOTIDE SEQUENCE</scope>
    <source>
        <strain evidence="1">KasaAsao</strain>
        <tissue evidence="1">Whole Snail</tissue>
    </source>
</reference>
<protein>
    <submittedName>
        <fullName evidence="1">Uncharacterized protein</fullName>
    </submittedName>
</protein>
<evidence type="ECO:0000313" key="1">
    <source>
        <dbReference type="EMBL" id="KAK0067162.1"/>
    </source>
</evidence>
<proteinExistence type="predicted"/>
<evidence type="ECO:0000313" key="2">
    <source>
        <dbReference type="Proteomes" id="UP001233172"/>
    </source>
</evidence>
<gene>
    <name evidence="1" type="ORF">Bpfe_003260</name>
</gene>
<keyword evidence="2" id="KW-1185">Reference proteome</keyword>
<organism evidence="1 2">
    <name type="scientific">Biomphalaria pfeifferi</name>
    <name type="common">Bloodfluke planorb</name>
    <name type="synonym">Freshwater snail</name>
    <dbReference type="NCBI Taxonomy" id="112525"/>
    <lineage>
        <taxon>Eukaryota</taxon>
        <taxon>Metazoa</taxon>
        <taxon>Spiralia</taxon>
        <taxon>Lophotrochozoa</taxon>
        <taxon>Mollusca</taxon>
        <taxon>Gastropoda</taxon>
        <taxon>Heterobranchia</taxon>
        <taxon>Euthyneura</taxon>
        <taxon>Panpulmonata</taxon>
        <taxon>Hygrophila</taxon>
        <taxon>Lymnaeoidea</taxon>
        <taxon>Planorbidae</taxon>
        <taxon>Biomphalaria</taxon>
    </lineage>
</organism>
<sequence length="93" mass="11115">MEYFTEINPIPMNNIKYTTSKRFLFYRHNTSVFYNTHGVDYILAMWSALKKRDFLPTMQQWPLDSPVEHPTLPKQVYPVLHNQYMSLAVKTVM</sequence>
<dbReference type="EMBL" id="JASAOG010000008">
    <property type="protein sequence ID" value="KAK0067162.1"/>
    <property type="molecule type" value="Genomic_DNA"/>
</dbReference>
<reference evidence="1" key="1">
    <citation type="journal article" date="2023" name="PLoS Negl. Trop. Dis.">
        <title>A genome sequence for Biomphalaria pfeifferi, the major vector snail for the human-infecting parasite Schistosoma mansoni.</title>
        <authorList>
            <person name="Bu L."/>
            <person name="Lu L."/>
            <person name="Laidemitt M.R."/>
            <person name="Zhang S.M."/>
            <person name="Mutuku M."/>
            <person name="Mkoji G."/>
            <person name="Steinauer M."/>
            <person name="Loker E.S."/>
        </authorList>
    </citation>
    <scope>NUCLEOTIDE SEQUENCE</scope>
    <source>
        <strain evidence="1">KasaAsao</strain>
    </source>
</reference>
<name>A0AAD8C727_BIOPF</name>
<dbReference type="AlphaFoldDB" id="A0AAD8C727"/>
<accession>A0AAD8C727</accession>
<comment type="caution">
    <text evidence="1">The sequence shown here is derived from an EMBL/GenBank/DDBJ whole genome shotgun (WGS) entry which is preliminary data.</text>
</comment>
<dbReference type="Proteomes" id="UP001233172">
    <property type="component" value="Unassembled WGS sequence"/>
</dbReference>